<dbReference type="InterPro" id="IPR016662">
    <property type="entry name" value="Acyl-CoA_thioEstase_long-chain"/>
</dbReference>
<dbReference type="SUPFAM" id="SSF53474">
    <property type="entry name" value="alpha/beta-Hydrolases"/>
    <property type="match status" value="1"/>
</dbReference>
<dbReference type="PROSITE" id="PS51257">
    <property type="entry name" value="PROKAR_LIPOPROTEIN"/>
    <property type="match status" value="1"/>
</dbReference>
<keyword evidence="4" id="KW-0378">Hydrolase</keyword>
<gene>
    <name evidence="4" type="ORF">GS429_03835</name>
</gene>
<accession>A0A6B0VI61</accession>
<feature type="compositionally biased region" description="Basic and acidic residues" evidence="2">
    <location>
        <begin position="137"/>
        <end position="146"/>
    </location>
</feature>
<protein>
    <submittedName>
        <fullName evidence="4">Dienelactone hydrolase</fullName>
    </submittedName>
</protein>
<feature type="domain" description="BAAT/Acyl-CoA thioester hydrolase C-terminal" evidence="3">
    <location>
        <begin position="223"/>
        <end position="430"/>
    </location>
</feature>
<dbReference type="EMBL" id="WUYX01000015">
    <property type="protein sequence ID" value="MXV61204.1"/>
    <property type="molecule type" value="Genomic_DNA"/>
</dbReference>
<dbReference type="InterPro" id="IPR029058">
    <property type="entry name" value="AB_hydrolase_fold"/>
</dbReference>
<proteinExistence type="predicted"/>
<feature type="region of interest" description="Disordered" evidence="2">
    <location>
        <begin position="135"/>
        <end position="171"/>
    </location>
</feature>
<feature type="active site" description="Charge relay system" evidence="1">
    <location>
        <position position="391"/>
    </location>
</feature>
<dbReference type="RefSeq" id="WP_160062882.1">
    <property type="nucleotide sequence ID" value="NZ_WUYX01000015.1"/>
</dbReference>
<evidence type="ECO:0000256" key="2">
    <source>
        <dbReference type="SAM" id="MobiDB-lite"/>
    </source>
</evidence>
<comment type="caution">
    <text evidence="4">The sequence shown here is derived from an EMBL/GenBank/DDBJ whole genome shotgun (WGS) entry which is preliminary data.</text>
</comment>
<dbReference type="Proteomes" id="UP000434101">
    <property type="component" value="Unassembled WGS sequence"/>
</dbReference>
<dbReference type="PANTHER" id="PTHR10824">
    <property type="entry name" value="ACYL-COENZYME A THIOESTERASE-RELATED"/>
    <property type="match status" value="1"/>
</dbReference>
<evidence type="ECO:0000259" key="3">
    <source>
        <dbReference type="Pfam" id="PF08840"/>
    </source>
</evidence>
<dbReference type="Gene3D" id="3.40.50.1820">
    <property type="entry name" value="alpha/beta hydrolase"/>
    <property type="match status" value="1"/>
</dbReference>
<dbReference type="GO" id="GO:0006637">
    <property type="term" value="P:acyl-CoA metabolic process"/>
    <property type="evidence" value="ECO:0007669"/>
    <property type="project" value="InterPro"/>
</dbReference>
<dbReference type="OrthoDB" id="205226at2157"/>
<dbReference type="AlphaFoldDB" id="A0A6B0VI61"/>
<organism evidence="4 5">
    <name type="scientific">Natronorubrum halalkaliphilum</name>
    <dbReference type="NCBI Taxonomy" id="2691917"/>
    <lineage>
        <taxon>Archaea</taxon>
        <taxon>Methanobacteriati</taxon>
        <taxon>Methanobacteriota</taxon>
        <taxon>Stenosarchaea group</taxon>
        <taxon>Halobacteria</taxon>
        <taxon>Halobacteriales</taxon>
        <taxon>Natrialbaceae</taxon>
        <taxon>Natronorubrum</taxon>
    </lineage>
</organism>
<name>A0A6B0VI61_9EURY</name>
<dbReference type="GO" id="GO:0006631">
    <property type="term" value="P:fatty acid metabolic process"/>
    <property type="evidence" value="ECO:0007669"/>
    <property type="project" value="TreeGrafter"/>
</dbReference>
<sequence length="434" mass="46212">MEHPRFTRRRALAGAGSLLTAGAAGCVGGESGDEIAFEHPRKVRPDEPFDLTVDGLPAETELEVTLEWPENGSGAIATLETDGDGRLDPSSASVVGGHVPADLDVPIGVALIQCSYESFWEYRPSGEERLTYSVGTEDERLGSTELRRRHPDPEASAEPDRDELVGDVFEPPDGDGGPGVLVLHGSDGRPLVDHAVQLAQRGYTAFALQYFGSGELSDDLVEVPLEYVETAAEWLLDREGVTGDQVGVIGLSKGGELALLAGSQFDAIGPVVSIVGSGLVWEGGATVTDPPETSSWSLDGEPVPYVPYVNGTTEEGLSGREFFLESIESVSAATIDDATIPVERIDGDVVLVSGGDDELWPTAQLHEFATERFESHDHRSFEHLVYETAGHGIYPPYRPVRGTTGEGYGGSLAGNAQAAHEHWPHVLEAFSTLG</sequence>
<reference evidence="4 5" key="1">
    <citation type="submission" date="2020-01" db="EMBL/GenBank/DDBJ databases">
        <title>Natronorubrum sp. JWXQ-INN 674 isolated from Inner Mongolia Autonomous Region of China.</title>
        <authorList>
            <person name="Xue Q."/>
        </authorList>
    </citation>
    <scope>NUCLEOTIDE SEQUENCE [LARGE SCALE GENOMIC DNA]</scope>
    <source>
        <strain evidence="4 5">JWXQ-INN-674</strain>
    </source>
</reference>
<feature type="active site" description="Charge relay system" evidence="1">
    <location>
        <position position="252"/>
    </location>
</feature>
<keyword evidence="5" id="KW-1185">Reference proteome</keyword>
<dbReference type="PIRSF" id="PIRSF016521">
    <property type="entry name" value="Acyl-CoA_hydro"/>
    <property type="match status" value="1"/>
</dbReference>
<dbReference type="Pfam" id="PF08840">
    <property type="entry name" value="BAAT_C"/>
    <property type="match status" value="1"/>
</dbReference>
<evidence type="ECO:0000313" key="4">
    <source>
        <dbReference type="EMBL" id="MXV61204.1"/>
    </source>
</evidence>
<feature type="active site" description="Charge relay system" evidence="1">
    <location>
        <position position="357"/>
    </location>
</feature>
<dbReference type="InterPro" id="IPR014940">
    <property type="entry name" value="BAAT_C"/>
</dbReference>
<evidence type="ECO:0000256" key="1">
    <source>
        <dbReference type="PIRSR" id="PIRSR016521-1"/>
    </source>
</evidence>
<dbReference type="GO" id="GO:0047617">
    <property type="term" value="F:fatty acyl-CoA hydrolase activity"/>
    <property type="evidence" value="ECO:0007669"/>
    <property type="project" value="TreeGrafter"/>
</dbReference>
<dbReference type="PANTHER" id="PTHR10824:SF4">
    <property type="entry name" value="ACYL-COENZYME A THIOESTERASE 1-LIKE"/>
    <property type="match status" value="1"/>
</dbReference>
<evidence type="ECO:0000313" key="5">
    <source>
        <dbReference type="Proteomes" id="UP000434101"/>
    </source>
</evidence>